<organism evidence="2 3">
    <name type="scientific">Eragrostis curvula</name>
    <name type="common">weeping love grass</name>
    <dbReference type="NCBI Taxonomy" id="38414"/>
    <lineage>
        <taxon>Eukaryota</taxon>
        <taxon>Viridiplantae</taxon>
        <taxon>Streptophyta</taxon>
        <taxon>Embryophyta</taxon>
        <taxon>Tracheophyta</taxon>
        <taxon>Spermatophyta</taxon>
        <taxon>Magnoliopsida</taxon>
        <taxon>Liliopsida</taxon>
        <taxon>Poales</taxon>
        <taxon>Poaceae</taxon>
        <taxon>PACMAD clade</taxon>
        <taxon>Chloridoideae</taxon>
        <taxon>Eragrostideae</taxon>
        <taxon>Eragrostidinae</taxon>
        <taxon>Eragrostis</taxon>
    </lineage>
</organism>
<evidence type="ECO:0000313" key="3">
    <source>
        <dbReference type="Proteomes" id="UP000324897"/>
    </source>
</evidence>
<protein>
    <recommendedName>
        <fullName evidence="1">HMA domain-containing protein</fullName>
    </recommendedName>
</protein>
<dbReference type="PANTHER" id="PTHR46932">
    <property type="entry name" value="HEAVY METAL-ASSOCIATED ISOPRENYLATED PLANT PROTEIN 47"/>
    <property type="match status" value="1"/>
</dbReference>
<dbReference type="Gramene" id="TVU29514">
    <property type="protein sequence ID" value="TVU29514"/>
    <property type="gene ID" value="EJB05_21084"/>
</dbReference>
<dbReference type="InterPro" id="IPR042885">
    <property type="entry name" value="HIPP47/16"/>
</dbReference>
<feature type="non-terminal residue" evidence="2">
    <location>
        <position position="1"/>
    </location>
</feature>
<feature type="domain" description="HMA" evidence="1">
    <location>
        <begin position="133"/>
        <end position="202"/>
    </location>
</feature>
<proteinExistence type="predicted"/>
<gene>
    <name evidence="2" type="ORF">EJB05_21084</name>
</gene>
<feature type="domain" description="HMA" evidence="1">
    <location>
        <begin position="1"/>
        <end position="61"/>
    </location>
</feature>
<reference evidence="2 3" key="1">
    <citation type="journal article" date="2019" name="Sci. Rep.">
        <title>A high-quality genome of Eragrostis curvula grass provides insights into Poaceae evolution and supports new strategies to enhance forage quality.</title>
        <authorList>
            <person name="Carballo J."/>
            <person name="Santos B.A.C.M."/>
            <person name="Zappacosta D."/>
            <person name="Garbus I."/>
            <person name="Selva J.P."/>
            <person name="Gallo C.A."/>
            <person name="Diaz A."/>
            <person name="Albertini E."/>
            <person name="Caccamo M."/>
            <person name="Echenique V."/>
        </authorList>
    </citation>
    <scope>NUCLEOTIDE SEQUENCE [LARGE SCALE GENOMIC DNA]</scope>
    <source>
        <strain evidence="3">cv. Victoria</strain>
        <tissue evidence="2">Leaf</tissue>
    </source>
</reference>
<dbReference type="Proteomes" id="UP000324897">
    <property type="component" value="Chromosome 1"/>
</dbReference>
<dbReference type="PANTHER" id="PTHR46932:SF17">
    <property type="entry name" value="COPPER TRANSPORT PROTEIN FAMILY"/>
    <property type="match status" value="1"/>
</dbReference>
<dbReference type="PROSITE" id="PS50846">
    <property type="entry name" value="HMA_2"/>
    <property type="match status" value="2"/>
</dbReference>
<dbReference type="Gene3D" id="3.30.70.100">
    <property type="match status" value="2"/>
</dbReference>
<dbReference type="InterPro" id="IPR006121">
    <property type="entry name" value="HMA_dom"/>
</dbReference>
<dbReference type="OrthoDB" id="692882at2759"/>
<name>A0A5J9V1W4_9POAL</name>
<accession>A0A5J9V1W4</accession>
<sequence>MACDKCRSKAMALVAAAGGVDSVAIAGDAKDQLVVVGDGVDSINLTSSLRKKVGPAQLVQVADAGKKKEEEEKPVAADAVTVYPSYYNYYPQPATVVYEYPPTGYAYGYGYGYQSRPDNTCSIMHAEIKAPELQRIVIQVEMSDNKCRSKAMALVAATGGVDSVALAGDAKDQVVVVGDGVDSVKLTSALRKKVGPAQLLQVADAGKKKEEEKKPAIATTATVYPYQYYQQPATVVYEYPAAGYTYGYGYQSRPDNTCSIM</sequence>
<evidence type="ECO:0000259" key="1">
    <source>
        <dbReference type="PROSITE" id="PS50846"/>
    </source>
</evidence>
<dbReference type="GO" id="GO:0046872">
    <property type="term" value="F:metal ion binding"/>
    <property type="evidence" value="ECO:0007669"/>
    <property type="project" value="InterPro"/>
</dbReference>
<dbReference type="EMBL" id="RWGY01000011">
    <property type="protein sequence ID" value="TVU29514.1"/>
    <property type="molecule type" value="Genomic_DNA"/>
</dbReference>
<keyword evidence="3" id="KW-1185">Reference proteome</keyword>
<comment type="caution">
    <text evidence="2">The sequence shown here is derived from an EMBL/GenBank/DDBJ whole genome shotgun (WGS) entry which is preliminary data.</text>
</comment>
<evidence type="ECO:0000313" key="2">
    <source>
        <dbReference type="EMBL" id="TVU29514.1"/>
    </source>
</evidence>
<dbReference type="AlphaFoldDB" id="A0A5J9V1W4"/>